<dbReference type="EMBL" id="PDCN02000004">
    <property type="protein sequence ID" value="PIB76519.1"/>
    <property type="molecule type" value="Genomic_DNA"/>
</dbReference>
<feature type="domain" description="Enolase C-terminal" evidence="1">
    <location>
        <begin position="92"/>
        <end position="274"/>
    </location>
</feature>
<organism evidence="2 3">
    <name type="scientific">Mycolicibacterium brumae</name>
    <dbReference type="NCBI Taxonomy" id="85968"/>
    <lineage>
        <taxon>Bacteria</taxon>
        <taxon>Bacillati</taxon>
        <taxon>Actinomycetota</taxon>
        <taxon>Actinomycetes</taxon>
        <taxon>Mycobacteriales</taxon>
        <taxon>Mycobacteriaceae</taxon>
        <taxon>Mycolicibacterium</taxon>
    </lineage>
</organism>
<reference evidence="2 3" key="1">
    <citation type="journal article" date="2017" name="Infect. Genet. Evol.">
        <title>The new phylogeny of the genus Mycobacterium: The old and the news.</title>
        <authorList>
            <person name="Tortoli E."/>
            <person name="Fedrizzi T."/>
            <person name="Meehan C.J."/>
            <person name="Trovato A."/>
            <person name="Grottola A."/>
            <person name="Giacobazzi E."/>
            <person name="Serpini G.F."/>
            <person name="Tagliazucchi S."/>
            <person name="Fabio A."/>
            <person name="Bettua C."/>
            <person name="Bertorelli R."/>
            <person name="Frascaro F."/>
            <person name="De Sanctis V."/>
            <person name="Pecorari M."/>
            <person name="Jousson O."/>
            <person name="Segata N."/>
            <person name="Cirillo D.M."/>
        </authorList>
    </citation>
    <scope>NUCLEOTIDE SEQUENCE [LARGE SCALE GENOMIC DNA]</scope>
    <source>
        <strain evidence="2 3">CIP1034565</strain>
    </source>
</reference>
<proteinExistence type="predicted"/>
<dbReference type="AlphaFoldDB" id="A0A2G5PDY0"/>
<dbReference type="SUPFAM" id="SSF51604">
    <property type="entry name" value="Enolase C-terminal domain-like"/>
    <property type="match status" value="1"/>
</dbReference>
<comment type="caution">
    <text evidence="2">The sequence shown here is derived from an EMBL/GenBank/DDBJ whole genome shotgun (WGS) entry which is preliminary data.</text>
</comment>
<dbReference type="InterPro" id="IPR029065">
    <property type="entry name" value="Enolase_C-like"/>
</dbReference>
<evidence type="ECO:0000313" key="3">
    <source>
        <dbReference type="Proteomes" id="UP000230551"/>
    </source>
</evidence>
<evidence type="ECO:0000259" key="1">
    <source>
        <dbReference type="Pfam" id="PF13378"/>
    </source>
</evidence>
<keyword evidence="3" id="KW-1185">Reference proteome</keyword>
<gene>
    <name evidence="2" type="ORF">CQY22_005200</name>
</gene>
<dbReference type="Pfam" id="PF13378">
    <property type="entry name" value="MR_MLE_C"/>
    <property type="match status" value="1"/>
</dbReference>
<dbReference type="Gene3D" id="3.20.20.120">
    <property type="entry name" value="Enolase-like C-terminal domain"/>
    <property type="match status" value="1"/>
</dbReference>
<dbReference type="OrthoDB" id="3725747at2"/>
<protein>
    <submittedName>
        <fullName evidence="2">O-succinylbenzoate synthase</fullName>
    </submittedName>
</protein>
<name>A0A2G5PDY0_9MYCO</name>
<dbReference type="InterPro" id="IPR036849">
    <property type="entry name" value="Enolase-like_C_sf"/>
</dbReference>
<accession>A0A2G5PDY0</accession>
<sequence length="321" mass="32407">MCGFSGLASASVRALVDFTAAPAYSVPSTDAGIPGVSGLLLEGPQGWGEFSPRGDADAAAAVVAAIEPGTVGWPDPVRGWAPVALTIPVGAAQRAAGRIADSGCRTVRLPVTGRAELAAAESAAIRSVRAALGADGGLRLVLAADSADPGPGLAALTESAGGVEFIELGHGSAHRAVELRRSTGAPIAAHLTGAEWAELARSLDVVVLSVAALGGARRCLRIAEQIGKPVVVASAGESSIGLSAGLALAGALPELPYACALGDLGWLAGDLVESARQLRPRAGRLPVAPMPPAPDPAMLERFAITDATELARWRERLRRVS</sequence>
<dbReference type="Proteomes" id="UP000230551">
    <property type="component" value="Unassembled WGS sequence"/>
</dbReference>
<dbReference type="STRING" id="85968.GCA_900073015_03576"/>
<evidence type="ECO:0000313" key="2">
    <source>
        <dbReference type="EMBL" id="PIB76519.1"/>
    </source>
</evidence>